<dbReference type="Proteomes" id="UP000321363">
    <property type="component" value="Unassembled WGS sequence"/>
</dbReference>
<sequence>MKKLKVMTVVGTRPEIIRLSAVINKLEESNAIDHILVHTGQNYDYELNEVFFNDFNLKKPDYFLNAATGTAIETIGNILVKIDPIMEEVKPDAVLVLGDTNSCLSAIAAKRRHIPIFHMEAGNRCFDQRVPEETNRKIVDHTADINLTYSDIAREYLLREGLPADRIIKTGSPMFEVLNSRKDDIEKSDVLERLKLEEGKYFVVSSHREENINSETNFLDLVDSLNAIAEKYQMPVIVSTHPRTRNMINTKEVEFNPLVKTMKPLGFIDYVKLQIKAKAVLSDSGTISEESSILGFRALNIRQAHERPEAMEEASVMMVGLKKERILQGLEILASQKEDTLRNVIDYSMPNVADKVLRIILSYTDYINRIVWKKN</sequence>
<dbReference type="PANTHER" id="PTHR43174:SF1">
    <property type="entry name" value="UDP-N-ACETYLGLUCOSAMINE 2-EPIMERASE"/>
    <property type="match status" value="1"/>
</dbReference>
<keyword evidence="1 3" id="KW-0413">Isomerase</keyword>
<dbReference type="Gene3D" id="3.40.50.2000">
    <property type="entry name" value="Glycogen Phosphorylase B"/>
    <property type="match status" value="2"/>
</dbReference>
<feature type="domain" description="UDP-N-acetylglucosamine 2-epimerase" evidence="2">
    <location>
        <begin position="25"/>
        <end position="360"/>
    </location>
</feature>
<reference evidence="3 4" key="1">
    <citation type="journal article" date="2005" name="Int. J. Syst. Evol. Microbiol.">
        <title>Bacillus litoralis sp. nov., isolated from a tidal flat of the Yellow Sea in Korea.</title>
        <authorList>
            <person name="Yoon J.H."/>
            <person name="Oh T.K."/>
        </authorList>
    </citation>
    <scope>NUCLEOTIDE SEQUENCE [LARGE SCALE GENOMIC DNA]</scope>
    <source>
        <strain evidence="3 4">SW-211</strain>
    </source>
</reference>
<evidence type="ECO:0000259" key="2">
    <source>
        <dbReference type="Pfam" id="PF02350"/>
    </source>
</evidence>
<dbReference type="InterPro" id="IPR003331">
    <property type="entry name" value="UDP_GlcNAc_Epimerase_2_dom"/>
</dbReference>
<proteinExistence type="inferred from homology"/>
<dbReference type="EMBL" id="VOQF01000021">
    <property type="protein sequence ID" value="TXC82190.1"/>
    <property type="molecule type" value="Genomic_DNA"/>
</dbReference>
<evidence type="ECO:0000313" key="3">
    <source>
        <dbReference type="EMBL" id="TXC82190.1"/>
    </source>
</evidence>
<accession>A0A5C6VB61</accession>
<gene>
    <name evidence="3" type="ORF">FS935_21055</name>
</gene>
<dbReference type="EC" id="5.1.3.14" evidence="3"/>
<dbReference type="SUPFAM" id="SSF53756">
    <property type="entry name" value="UDP-Glycosyltransferase/glycogen phosphorylase"/>
    <property type="match status" value="1"/>
</dbReference>
<dbReference type="AlphaFoldDB" id="A0A5C6VB61"/>
<dbReference type="PANTHER" id="PTHR43174">
    <property type="entry name" value="UDP-N-ACETYLGLUCOSAMINE 2-EPIMERASE"/>
    <property type="match status" value="1"/>
</dbReference>
<organism evidence="3 4">
    <name type="scientific">Metabacillus litoralis</name>
    <dbReference type="NCBI Taxonomy" id="152268"/>
    <lineage>
        <taxon>Bacteria</taxon>
        <taxon>Bacillati</taxon>
        <taxon>Bacillota</taxon>
        <taxon>Bacilli</taxon>
        <taxon>Bacillales</taxon>
        <taxon>Bacillaceae</taxon>
        <taxon>Metabacillus</taxon>
    </lineage>
</organism>
<dbReference type="InterPro" id="IPR029767">
    <property type="entry name" value="WecB-like"/>
</dbReference>
<dbReference type="NCBIfam" id="TIGR00236">
    <property type="entry name" value="wecB"/>
    <property type="match status" value="1"/>
</dbReference>
<dbReference type="CDD" id="cd03786">
    <property type="entry name" value="GTB_UDP-GlcNAc_2-Epimerase"/>
    <property type="match status" value="1"/>
</dbReference>
<dbReference type="RefSeq" id="WP_146950616.1">
    <property type="nucleotide sequence ID" value="NZ_VOQF01000021.1"/>
</dbReference>
<comment type="caution">
    <text evidence="3">The sequence shown here is derived from an EMBL/GenBank/DDBJ whole genome shotgun (WGS) entry which is preliminary data.</text>
</comment>
<dbReference type="OrthoDB" id="9803238at2"/>
<keyword evidence="4" id="KW-1185">Reference proteome</keyword>
<evidence type="ECO:0000313" key="4">
    <source>
        <dbReference type="Proteomes" id="UP000321363"/>
    </source>
</evidence>
<protein>
    <submittedName>
        <fullName evidence="3">UDP-N-acetylglucosamine 2-epimerase (Non-hydrolyzing)</fullName>
        <ecNumber evidence="3">5.1.3.14</ecNumber>
    </submittedName>
</protein>
<name>A0A5C6VB61_9BACI</name>
<comment type="similarity">
    <text evidence="1">Belongs to the UDP-N-acetylglucosamine 2-epimerase family.</text>
</comment>
<evidence type="ECO:0000256" key="1">
    <source>
        <dbReference type="RuleBase" id="RU003513"/>
    </source>
</evidence>
<dbReference type="GO" id="GO:0008761">
    <property type="term" value="F:UDP-N-acetylglucosamine 2-epimerase activity"/>
    <property type="evidence" value="ECO:0007669"/>
    <property type="project" value="UniProtKB-EC"/>
</dbReference>
<dbReference type="Pfam" id="PF02350">
    <property type="entry name" value="Epimerase_2"/>
    <property type="match status" value="1"/>
</dbReference>